<dbReference type="Gene3D" id="3.10.20.90">
    <property type="entry name" value="Phosphatidylinositol 3-kinase Catalytic Subunit, Chain A, domain 1"/>
    <property type="match status" value="1"/>
</dbReference>
<protein>
    <submittedName>
        <fullName evidence="9">ESX-1 secretion system protein EccD1</fullName>
    </submittedName>
</protein>
<keyword evidence="5 7" id="KW-1133">Transmembrane helix</keyword>
<dbReference type="GO" id="GO:0005886">
    <property type="term" value="C:plasma membrane"/>
    <property type="evidence" value="ECO:0007669"/>
    <property type="project" value="UniProtKB-SubCell"/>
</dbReference>
<evidence type="ECO:0000313" key="9">
    <source>
        <dbReference type="EMBL" id="MQY24961.1"/>
    </source>
</evidence>
<dbReference type="PIRSF" id="PIRSF017804">
    <property type="entry name" value="Secretion_EccD1"/>
    <property type="match status" value="1"/>
</dbReference>
<dbReference type="AlphaFoldDB" id="A0A7K0DHC8"/>
<evidence type="ECO:0000256" key="3">
    <source>
        <dbReference type="ARBA" id="ARBA00022475"/>
    </source>
</evidence>
<feature type="transmembrane region" description="Helical" evidence="7">
    <location>
        <begin position="459"/>
        <end position="482"/>
    </location>
</feature>
<feature type="transmembrane region" description="Helical" evidence="7">
    <location>
        <begin position="216"/>
        <end position="235"/>
    </location>
</feature>
<accession>A0A7K0DHC8</accession>
<gene>
    <name evidence="9" type="primary">eccD1_1</name>
    <name evidence="9" type="ORF">NRB56_05150</name>
</gene>
<proteinExistence type="inferred from homology"/>
<keyword evidence="3" id="KW-1003">Cell membrane</keyword>
<comment type="subcellular location">
    <subcellularLocation>
        <location evidence="1">Cell membrane</location>
        <topology evidence="1">Multi-pass membrane protein</topology>
    </subcellularLocation>
</comment>
<feature type="transmembrane region" description="Helical" evidence="7">
    <location>
        <begin position="242"/>
        <end position="263"/>
    </location>
</feature>
<feature type="transmembrane region" description="Helical" evidence="7">
    <location>
        <begin position="423"/>
        <end position="447"/>
    </location>
</feature>
<dbReference type="Pfam" id="PF19053">
    <property type="entry name" value="EccD"/>
    <property type="match status" value="1"/>
</dbReference>
<feature type="transmembrane region" description="Helical" evidence="7">
    <location>
        <begin position="344"/>
        <end position="363"/>
    </location>
</feature>
<dbReference type="Pfam" id="PF08817">
    <property type="entry name" value="YukD"/>
    <property type="match status" value="1"/>
</dbReference>
<evidence type="ECO:0000313" key="10">
    <source>
        <dbReference type="Proteomes" id="UP000431401"/>
    </source>
</evidence>
<dbReference type="InterPro" id="IPR024962">
    <property type="entry name" value="YukD-like"/>
</dbReference>
<keyword evidence="10" id="KW-1185">Reference proteome</keyword>
<dbReference type="EMBL" id="WEGI01000001">
    <property type="protein sequence ID" value="MQY24961.1"/>
    <property type="molecule type" value="Genomic_DNA"/>
</dbReference>
<comment type="caution">
    <text evidence="9">The sequence shown here is derived from an EMBL/GenBank/DDBJ whole genome shotgun (WGS) entry which is preliminary data.</text>
</comment>
<evidence type="ECO:0000259" key="8">
    <source>
        <dbReference type="Pfam" id="PF19053"/>
    </source>
</evidence>
<dbReference type="NCBIfam" id="TIGR03920">
    <property type="entry name" value="T7SS_EccD"/>
    <property type="match status" value="1"/>
</dbReference>
<feature type="transmembrane region" description="Helical" evidence="7">
    <location>
        <begin position="397"/>
        <end position="417"/>
    </location>
</feature>
<comment type="similarity">
    <text evidence="2">Belongs to the EccD/Snm4 family.</text>
</comment>
<sequence length="485" mass="49304">MIESTAIEPQLCRVSIIGGNTQVDMALPAAIPIANFIPDVVEIIASRNPDLSEHDESGGPLQAQHWTLSRLGHEPIEPHRSLTEAEVFDGELLVLRTIDTVEAPALFDDVIDAVARLTESSFHGWSSDAAGRTGLGAAIAGSLGVALLLVVATVHGWGIAAGATGLGAGLLTLVAATLAARMYADTRTATALSLCGLILTGTGAALMVPGDLGTPHVLLGCAATLLLTVPVLRLVNTGTAMFATLITAAVFGTAGSGVMAVWHVDAPKVGAVAVICGLLGITLAPRVAVATARLPVPPVPTAGGAIDPRDHEQRPTIEGIGAIGATAIPSAAGLGLRSKLANEYQSGMVIGIVLAVVTGALLTAATPEHRWQGAALAVATGLVLARRARAFADMAQAGALVVGGCAILVALPILLGLRQHGLALPAAGALLVFSAGAVLLGVVGPRVEVSPVVQRFGEILEYFFICVIGPLAFWVLDIYGMARNA</sequence>
<reference evidence="9 10" key="1">
    <citation type="submission" date="2019-10" db="EMBL/GenBank/DDBJ databases">
        <title>Nocardia macrotermitis sp. nov. and Nocardia aurantia sp. nov., isolated from the gut of fungus growing-termite Macrotermes natalensis.</title>
        <authorList>
            <person name="Benndorf R."/>
            <person name="Schwitalla J."/>
            <person name="Martin K."/>
            <person name="De Beer W."/>
            <person name="Kaster A.-K."/>
            <person name="Vollmers J."/>
            <person name="Poulsen M."/>
            <person name="Beemelmanns C."/>
        </authorList>
    </citation>
    <scope>NUCLEOTIDE SEQUENCE [LARGE SCALE GENOMIC DNA]</scope>
    <source>
        <strain evidence="9 10">RB56</strain>
    </source>
</reference>
<feature type="transmembrane region" description="Helical" evidence="7">
    <location>
        <begin position="269"/>
        <end position="289"/>
    </location>
</feature>
<keyword evidence="6 7" id="KW-0472">Membrane</keyword>
<organism evidence="9 10">
    <name type="scientific">Nocardia aurantia</name>
    <dbReference type="NCBI Taxonomy" id="2585199"/>
    <lineage>
        <taxon>Bacteria</taxon>
        <taxon>Bacillati</taxon>
        <taxon>Actinomycetota</taxon>
        <taxon>Actinomycetes</taxon>
        <taxon>Mycobacteriales</taxon>
        <taxon>Nocardiaceae</taxon>
        <taxon>Nocardia</taxon>
    </lineage>
</organism>
<evidence type="ECO:0000256" key="1">
    <source>
        <dbReference type="ARBA" id="ARBA00004651"/>
    </source>
</evidence>
<dbReference type="InterPro" id="IPR044049">
    <property type="entry name" value="EccD_transm"/>
</dbReference>
<keyword evidence="4 7" id="KW-0812">Transmembrane</keyword>
<name>A0A7K0DHC8_9NOCA</name>
<feature type="domain" description="EccD-like transmembrane" evidence="8">
    <location>
        <begin position="132"/>
        <end position="484"/>
    </location>
</feature>
<evidence type="ECO:0000256" key="7">
    <source>
        <dbReference type="SAM" id="Phobius"/>
    </source>
</evidence>
<evidence type="ECO:0000256" key="5">
    <source>
        <dbReference type="ARBA" id="ARBA00022989"/>
    </source>
</evidence>
<dbReference type="Proteomes" id="UP000431401">
    <property type="component" value="Unassembled WGS sequence"/>
</dbReference>
<evidence type="ECO:0000256" key="4">
    <source>
        <dbReference type="ARBA" id="ARBA00022692"/>
    </source>
</evidence>
<dbReference type="InterPro" id="IPR006707">
    <property type="entry name" value="T7SS_EccD"/>
</dbReference>
<feature type="transmembrane region" description="Helical" evidence="7">
    <location>
        <begin position="191"/>
        <end position="210"/>
    </location>
</feature>
<feature type="transmembrane region" description="Helical" evidence="7">
    <location>
        <begin position="159"/>
        <end position="179"/>
    </location>
</feature>
<evidence type="ECO:0000256" key="6">
    <source>
        <dbReference type="ARBA" id="ARBA00023136"/>
    </source>
</evidence>
<feature type="transmembrane region" description="Helical" evidence="7">
    <location>
        <begin position="135"/>
        <end position="153"/>
    </location>
</feature>
<evidence type="ECO:0000256" key="2">
    <source>
        <dbReference type="ARBA" id="ARBA00006162"/>
    </source>
</evidence>